<evidence type="ECO:0000256" key="2">
    <source>
        <dbReference type="HAMAP-Rule" id="MF_02087"/>
    </source>
</evidence>
<feature type="domain" description="Alanine racemase N-terminal" evidence="4">
    <location>
        <begin position="17"/>
        <end position="242"/>
    </location>
</feature>
<protein>
    <recommendedName>
        <fullName evidence="2">Pyridoxal phosphate homeostasis protein</fullName>
        <shortName evidence="2">PLP homeostasis protein</shortName>
    </recommendedName>
</protein>
<dbReference type="InterPro" id="IPR011078">
    <property type="entry name" value="PyrdxlP_homeostasis"/>
</dbReference>
<comment type="caution">
    <text evidence="5">The sequence shown here is derived from an EMBL/GenBank/DDBJ whole genome shotgun (WGS) entry which is preliminary data.</text>
</comment>
<sequence length="243" mass="25476">MPAAAPPAAPIAENAARVRDRIAAAADRAGRDAADVTLVAVTKTRSLDTVRAAVAAGLTDLGENRVGELVEKSDAVPGEAEGGAVRWHLIGSLQRNKARDAAARADLFHALDSVRLADALERRAEQAGRVLPVLVQVNVSDEEAKGGVEPDAAHDLLAYAAEQDHLRPVGLMGMAAIAEDDRDLDRIVRPAFRRLRDLFEAYAPAGGAGPLSVLSMGMSGDFEVAVEEGATHVRVGTALFGPR</sequence>
<evidence type="ECO:0000259" key="4">
    <source>
        <dbReference type="Pfam" id="PF01168"/>
    </source>
</evidence>
<keyword evidence="6" id="KW-1185">Reference proteome</keyword>
<comment type="similarity">
    <text evidence="2 3">Belongs to the pyridoxal phosphate-binding protein YggS/PROSC family.</text>
</comment>
<name>A0ABU3BT75_9BACT</name>
<feature type="modified residue" description="N6-(pyridoxal phosphate)lysine" evidence="2">
    <location>
        <position position="43"/>
    </location>
</feature>
<dbReference type="PANTHER" id="PTHR10146:SF14">
    <property type="entry name" value="PYRIDOXAL PHOSPHATE HOMEOSTASIS PROTEIN"/>
    <property type="match status" value="1"/>
</dbReference>
<accession>A0ABU3BT75</accession>
<dbReference type="PIRSF" id="PIRSF004848">
    <property type="entry name" value="YBL036c_PLPDEIII"/>
    <property type="match status" value="1"/>
</dbReference>
<evidence type="ECO:0000313" key="6">
    <source>
        <dbReference type="Proteomes" id="UP001267426"/>
    </source>
</evidence>
<proteinExistence type="inferred from homology"/>
<comment type="function">
    <text evidence="2">Pyridoxal 5'-phosphate (PLP)-binding protein, which is involved in PLP homeostasis.</text>
</comment>
<organism evidence="5 6">
    <name type="scientific">Rubrivirga litoralis</name>
    <dbReference type="NCBI Taxonomy" id="3075598"/>
    <lineage>
        <taxon>Bacteria</taxon>
        <taxon>Pseudomonadati</taxon>
        <taxon>Rhodothermota</taxon>
        <taxon>Rhodothermia</taxon>
        <taxon>Rhodothermales</taxon>
        <taxon>Rubricoccaceae</taxon>
        <taxon>Rubrivirga</taxon>
    </lineage>
</organism>
<keyword evidence="1 2" id="KW-0663">Pyridoxal phosphate</keyword>
<dbReference type="SUPFAM" id="SSF51419">
    <property type="entry name" value="PLP-binding barrel"/>
    <property type="match status" value="1"/>
</dbReference>
<dbReference type="Proteomes" id="UP001267426">
    <property type="component" value="Unassembled WGS sequence"/>
</dbReference>
<gene>
    <name evidence="5" type="ORF">RM540_12045</name>
</gene>
<dbReference type="InterPro" id="IPR029066">
    <property type="entry name" value="PLP-binding_barrel"/>
</dbReference>
<dbReference type="InterPro" id="IPR001608">
    <property type="entry name" value="Ala_racemase_N"/>
</dbReference>
<dbReference type="Gene3D" id="3.20.20.10">
    <property type="entry name" value="Alanine racemase"/>
    <property type="match status" value="1"/>
</dbReference>
<evidence type="ECO:0000256" key="3">
    <source>
        <dbReference type="RuleBase" id="RU004514"/>
    </source>
</evidence>
<dbReference type="PANTHER" id="PTHR10146">
    <property type="entry name" value="PROLINE SYNTHETASE CO-TRANSCRIBED BACTERIAL HOMOLOG PROTEIN"/>
    <property type="match status" value="1"/>
</dbReference>
<dbReference type="EMBL" id="JAVRHT010000029">
    <property type="protein sequence ID" value="MDT0632482.1"/>
    <property type="molecule type" value="Genomic_DNA"/>
</dbReference>
<dbReference type="HAMAP" id="MF_02087">
    <property type="entry name" value="PLP_homeostasis"/>
    <property type="match status" value="1"/>
</dbReference>
<dbReference type="Pfam" id="PF01168">
    <property type="entry name" value="Ala_racemase_N"/>
    <property type="match status" value="1"/>
</dbReference>
<dbReference type="NCBIfam" id="TIGR00044">
    <property type="entry name" value="YggS family pyridoxal phosphate-dependent enzyme"/>
    <property type="match status" value="1"/>
</dbReference>
<evidence type="ECO:0000313" key="5">
    <source>
        <dbReference type="EMBL" id="MDT0632482.1"/>
    </source>
</evidence>
<reference evidence="5 6" key="1">
    <citation type="submission" date="2023-09" db="EMBL/GenBank/DDBJ databases">
        <authorList>
            <person name="Rey-Velasco X."/>
        </authorList>
    </citation>
    <scope>NUCLEOTIDE SEQUENCE [LARGE SCALE GENOMIC DNA]</scope>
    <source>
        <strain evidence="5 6">F394</strain>
    </source>
</reference>
<dbReference type="CDD" id="cd00635">
    <property type="entry name" value="PLPDE_III_YBL036c_like"/>
    <property type="match status" value="1"/>
</dbReference>
<evidence type="ECO:0000256" key="1">
    <source>
        <dbReference type="ARBA" id="ARBA00022898"/>
    </source>
</evidence>
<dbReference type="RefSeq" id="WP_311664398.1">
    <property type="nucleotide sequence ID" value="NZ_JAVRHT010000029.1"/>
</dbReference>